<keyword evidence="4" id="KW-1185">Reference proteome</keyword>
<evidence type="ECO:0000259" key="2">
    <source>
        <dbReference type="PROSITE" id="PS50234"/>
    </source>
</evidence>
<dbReference type="Pfam" id="PF13519">
    <property type="entry name" value="VWA_2"/>
    <property type="match status" value="1"/>
</dbReference>
<keyword evidence="1" id="KW-1133">Transmembrane helix</keyword>
<name>A0A7U3YJP3_DESPD</name>
<dbReference type="InterPro" id="IPR051266">
    <property type="entry name" value="CLCR"/>
</dbReference>
<evidence type="ECO:0000256" key="1">
    <source>
        <dbReference type="SAM" id="Phobius"/>
    </source>
</evidence>
<protein>
    <submittedName>
        <fullName evidence="3">von Willebrand factor type A</fullName>
    </submittedName>
</protein>
<dbReference type="Proteomes" id="UP000006365">
    <property type="component" value="Chromosome"/>
</dbReference>
<dbReference type="SMART" id="SM00327">
    <property type="entry name" value="VWA"/>
    <property type="match status" value="1"/>
</dbReference>
<dbReference type="EMBL" id="CP002364">
    <property type="protein sequence ID" value="ADW16640.1"/>
    <property type="molecule type" value="Genomic_DNA"/>
</dbReference>
<dbReference type="RefSeq" id="WP_015723187.1">
    <property type="nucleotide sequence ID" value="NC_014972.1"/>
</dbReference>
<proteinExistence type="predicted"/>
<sequence>MSGATGQRTRGVWCVLFLLGMLGPSADGVWAQGTAQGEIEGRAAPVARRMCLAGAHAGSLCNEDADCPGAACRDRNIVNLSVAVHYDAPAGDITTIQNMVSAGSTTLFDVTDGQTEIGQATIHNNSAGTTRADIRVYPATCTGGTQIGNACNISNDCADTPGTNDGRCGVWWMADTGSWRNSGSVHVSINYINAAGANVGQFIGHELSHLLFDVRDEYESRPGCGANTGNADCPDAAAGQTECLMDSNQSEFCWGQGNPANLTDLTGGNHDATNITEQSQCRNNRSCWEQVVWAWPNTILAPTGAPDPAAHGAAVNPTQFVVTHDTVRVVLVLDESGSMNAETPKRIERLKVAAKNFVSLAENGTELGIVSYASDAAVASGRTEVAIAPLGANRAAWNNAIDGLGPSTRTNIGAGLQKARDLITAAGGVTANTYIVLMSDGLNNEPAPQANADADLNGKIAMLLADGIPVYVTCTGSDLGLASQCSEIGTGTGGHYVDSADSARLPEAFADFHERIVAHEPVRSVTGDLAKVTPKDPVATAFVEEGAQSASFVFQWANPEAGANMVIQDPKGDYHDTQQMTMGRFLRVANPVPGDWRIFVNPRGTASPFVARAFVRNPANHLAVGVRYPSVIPQGDIAIYAYPKNMGLAVTSTEPILARVTRPDGTHDTLELFDRGRDAAGHGDDVPGDGVFTGVYKGTAQAGPYQFLVQADIKDWQVSADAHEYKQEGPTTRFVREARLSSAVDDPNVIESTPEDDRPVVVEDGWQCERYLCLILLALLVFLVLNLLWLLSCWRSRR</sequence>
<dbReference type="AlphaFoldDB" id="A0A7U3YJP3"/>
<dbReference type="CDD" id="cd00198">
    <property type="entry name" value="vWFA"/>
    <property type="match status" value="1"/>
</dbReference>
<keyword evidence="1" id="KW-0812">Transmembrane</keyword>
<evidence type="ECO:0000313" key="3">
    <source>
        <dbReference type="EMBL" id="ADW16640.1"/>
    </source>
</evidence>
<dbReference type="InterPro" id="IPR002035">
    <property type="entry name" value="VWF_A"/>
</dbReference>
<dbReference type="KEGG" id="dpr:Despr_0460"/>
<feature type="transmembrane region" description="Helical" evidence="1">
    <location>
        <begin position="774"/>
        <end position="794"/>
    </location>
</feature>
<dbReference type="PANTHER" id="PTHR10579">
    <property type="entry name" value="CALCIUM-ACTIVATED CHLORIDE CHANNEL REGULATOR"/>
    <property type="match status" value="1"/>
</dbReference>
<reference evidence="3 4" key="1">
    <citation type="journal article" date="2011" name="Stand. Genomic Sci.">
        <title>Complete genome sequence of Desulfobulbus propionicus type strain (1pr3).</title>
        <authorList>
            <person name="Pagani I."/>
            <person name="Lapidus A."/>
            <person name="Nolan M."/>
            <person name="Lucas S."/>
            <person name="Hammon N."/>
            <person name="Deshpande S."/>
            <person name="Cheng J.F."/>
            <person name="Chertkov O."/>
            <person name="Davenport K."/>
            <person name="Tapia R."/>
            <person name="Han C."/>
            <person name="Goodwin L."/>
            <person name="Pitluck S."/>
            <person name="Liolios K."/>
            <person name="Mavromatis K."/>
            <person name="Ivanova N."/>
            <person name="Mikhailova N."/>
            <person name="Pati A."/>
            <person name="Chen A."/>
            <person name="Palaniappan K."/>
            <person name="Land M."/>
            <person name="Hauser L."/>
            <person name="Chang Y.J."/>
            <person name="Jeffries C.D."/>
            <person name="Detter J.C."/>
            <person name="Brambilla E."/>
            <person name="Kannan K.P."/>
            <person name="Djao O.D."/>
            <person name="Rohde M."/>
            <person name="Pukall R."/>
            <person name="Spring S."/>
            <person name="Goker M."/>
            <person name="Sikorski J."/>
            <person name="Woyke T."/>
            <person name="Bristow J."/>
            <person name="Eisen J.A."/>
            <person name="Markowitz V."/>
            <person name="Hugenholtz P."/>
            <person name="Kyrpides N.C."/>
            <person name="Klenk H.P."/>
        </authorList>
    </citation>
    <scope>NUCLEOTIDE SEQUENCE [LARGE SCALE GENOMIC DNA]</scope>
    <source>
        <strain evidence="4">ATCC 33891 / DSM 2032 / 1pr3</strain>
    </source>
</reference>
<gene>
    <name evidence="3" type="ordered locus">Despr_0460</name>
</gene>
<dbReference type="SUPFAM" id="SSF53300">
    <property type="entry name" value="vWA-like"/>
    <property type="match status" value="1"/>
</dbReference>
<feature type="domain" description="VWFA" evidence="2">
    <location>
        <begin position="328"/>
        <end position="516"/>
    </location>
</feature>
<dbReference type="Gene3D" id="3.40.50.410">
    <property type="entry name" value="von Willebrand factor, type A domain"/>
    <property type="match status" value="1"/>
</dbReference>
<dbReference type="PANTHER" id="PTHR10579:SF43">
    <property type="entry name" value="ZINC FINGER (C3HC4-TYPE RING FINGER) FAMILY PROTEIN"/>
    <property type="match status" value="1"/>
</dbReference>
<evidence type="ECO:0000313" key="4">
    <source>
        <dbReference type="Proteomes" id="UP000006365"/>
    </source>
</evidence>
<dbReference type="InterPro" id="IPR036465">
    <property type="entry name" value="vWFA_dom_sf"/>
</dbReference>
<keyword evidence="1" id="KW-0472">Membrane</keyword>
<dbReference type="PROSITE" id="PS50234">
    <property type="entry name" value="VWFA"/>
    <property type="match status" value="1"/>
</dbReference>
<accession>A0A7U3YJP3</accession>
<organism evidence="3 4">
    <name type="scientific">Desulfobulbus propionicus (strain ATCC 33891 / DSM 2032 / VKM B-1956 / 1pr3)</name>
    <dbReference type="NCBI Taxonomy" id="577650"/>
    <lineage>
        <taxon>Bacteria</taxon>
        <taxon>Pseudomonadati</taxon>
        <taxon>Thermodesulfobacteriota</taxon>
        <taxon>Desulfobulbia</taxon>
        <taxon>Desulfobulbales</taxon>
        <taxon>Desulfobulbaceae</taxon>
        <taxon>Desulfobulbus</taxon>
    </lineage>
</organism>